<sequence>MGVINVSAPADASGITVLAASARSAVESLGGDGDSVGLVVRQLGNDARVRLQGGEEDSTLALTAEVKGTEFLVTLRDFGEPIVGAPEAILLLLEAGLATSADARTDGLANLTEVRFALPSHNQMLDTDSLEILPDDSEPSTEEVTLRELRIEDAAALTRTLYRCYGWSYPLHAMYYPERIAAAIASGERIGQVAVSDSGEIAAHWGAVYLSDSVVETGGTVTDPRFRRRGLANQLGERLLEQLNDLGVTGRVREPVMTHTATQEIAIREGATMVGVYLGYTAPMQQVGITHGMQSTRNSLSVAYGALKPLSPASMWIPRPYEPMAKIVLGASSWPRTLEAAQSDVICPDRTVLSTAYDSGNLLGVVDVTVVGKDLVDEVDSALDQLKRAGAEYVQVRLPVNQPALGTYAAGLTELGLSFGALIPQFRTSLGGDIGDVLITQWLADLSFDVSEWVFANDDVKNLVESVVAQARDVSNRGTQRQRRAARRAQLFAALDDF</sequence>
<protein>
    <submittedName>
        <fullName evidence="2">Unannotated protein</fullName>
    </submittedName>
</protein>
<dbReference type="GO" id="GO:0016747">
    <property type="term" value="F:acyltransferase activity, transferring groups other than amino-acyl groups"/>
    <property type="evidence" value="ECO:0007669"/>
    <property type="project" value="InterPro"/>
</dbReference>
<proteinExistence type="predicted"/>
<gene>
    <name evidence="2" type="ORF">UFOPK3401_01325</name>
</gene>
<dbReference type="AlphaFoldDB" id="A0A6J7EB26"/>
<evidence type="ECO:0000313" key="2">
    <source>
        <dbReference type="EMBL" id="CAB4879611.1"/>
    </source>
</evidence>
<dbReference type="InterPro" id="IPR000182">
    <property type="entry name" value="GNAT_dom"/>
</dbReference>
<evidence type="ECO:0000259" key="1">
    <source>
        <dbReference type="PROSITE" id="PS51186"/>
    </source>
</evidence>
<feature type="domain" description="N-acetyltransferase" evidence="1">
    <location>
        <begin position="144"/>
        <end position="311"/>
    </location>
</feature>
<dbReference type="EMBL" id="CAFBLM010000077">
    <property type="protein sequence ID" value="CAB4879611.1"/>
    <property type="molecule type" value="Genomic_DNA"/>
</dbReference>
<reference evidence="2" key="1">
    <citation type="submission" date="2020-05" db="EMBL/GenBank/DDBJ databases">
        <authorList>
            <person name="Chiriac C."/>
            <person name="Salcher M."/>
            <person name="Ghai R."/>
            <person name="Kavagutti S V."/>
        </authorList>
    </citation>
    <scope>NUCLEOTIDE SEQUENCE</scope>
</reference>
<dbReference type="SUPFAM" id="SSF55729">
    <property type="entry name" value="Acyl-CoA N-acyltransferases (Nat)"/>
    <property type="match status" value="1"/>
</dbReference>
<organism evidence="2">
    <name type="scientific">freshwater metagenome</name>
    <dbReference type="NCBI Taxonomy" id="449393"/>
    <lineage>
        <taxon>unclassified sequences</taxon>
        <taxon>metagenomes</taxon>
        <taxon>ecological metagenomes</taxon>
    </lineage>
</organism>
<dbReference type="Pfam" id="PF00583">
    <property type="entry name" value="Acetyltransf_1"/>
    <property type="match status" value="1"/>
</dbReference>
<dbReference type="Gene3D" id="3.40.630.30">
    <property type="match status" value="1"/>
</dbReference>
<name>A0A6J7EB26_9ZZZZ</name>
<dbReference type="InterPro" id="IPR016181">
    <property type="entry name" value="Acyl_CoA_acyltransferase"/>
</dbReference>
<accession>A0A6J7EB26</accession>
<dbReference type="PROSITE" id="PS51186">
    <property type="entry name" value="GNAT"/>
    <property type="match status" value="1"/>
</dbReference>